<dbReference type="RefSeq" id="XP_068364947.1">
    <property type="nucleotide sequence ID" value="XM_068500276.1"/>
</dbReference>
<proteinExistence type="predicted"/>
<dbReference type="PANTHER" id="PTHR14237:SF80">
    <property type="entry name" value="MOLYBDENUM COFACTOR SULFURASE"/>
    <property type="match status" value="1"/>
</dbReference>
<organism evidence="3 4">
    <name type="scientific">Tritrichomonas foetus</name>
    <dbReference type="NCBI Taxonomy" id="1144522"/>
    <lineage>
        <taxon>Eukaryota</taxon>
        <taxon>Metamonada</taxon>
        <taxon>Parabasalia</taxon>
        <taxon>Tritrichomonadida</taxon>
        <taxon>Tritrichomonadidae</taxon>
        <taxon>Tritrichomonas</taxon>
    </lineage>
</organism>
<dbReference type="Gene3D" id="3.40.640.10">
    <property type="entry name" value="Type I PLP-dependent aspartate aminotransferase-like (Major domain)"/>
    <property type="match status" value="1"/>
</dbReference>
<protein>
    <submittedName>
        <fullName evidence="3">Molybdenum cofactor sulfurase</fullName>
    </submittedName>
</protein>
<dbReference type="InterPro" id="IPR000192">
    <property type="entry name" value="Aminotrans_V_dom"/>
</dbReference>
<dbReference type="AlphaFoldDB" id="A0A1J4KKQ7"/>
<feature type="transmembrane region" description="Helical" evidence="1">
    <location>
        <begin position="12"/>
        <end position="33"/>
    </location>
</feature>
<keyword evidence="1" id="KW-0472">Membrane</keyword>
<dbReference type="Pfam" id="PF00266">
    <property type="entry name" value="Aminotran_5"/>
    <property type="match status" value="1"/>
</dbReference>
<evidence type="ECO:0000259" key="2">
    <source>
        <dbReference type="Pfam" id="PF00266"/>
    </source>
</evidence>
<dbReference type="VEuPathDB" id="TrichDB:TRFO_18596"/>
<dbReference type="InterPro" id="IPR015421">
    <property type="entry name" value="PyrdxlP-dep_Trfase_major"/>
</dbReference>
<dbReference type="OrthoDB" id="10264306at2759"/>
<gene>
    <name evidence="3" type="ORF">TRFO_18596</name>
</gene>
<keyword evidence="4" id="KW-1185">Reference proteome</keyword>
<feature type="domain" description="Aminotransferase class V" evidence="2">
    <location>
        <begin position="73"/>
        <end position="492"/>
    </location>
</feature>
<dbReference type="InterPro" id="IPR015422">
    <property type="entry name" value="PyrdxlP-dep_Trfase_small"/>
</dbReference>
<dbReference type="PANTHER" id="PTHR14237">
    <property type="entry name" value="MOLYBDOPTERIN COFACTOR SULFURASE MOSC"/>
    <property type="match status" value="1"/>
</dbReference>
<dbReference type="SUPFAM" id="SSF53383">
    <property type="entry name" value="PLP-dependent transferases"/>
    <property type="match status" value="1"/>
</dbReference>
<dbReference type="Gene3D" id="3.90.1150.10">
    <property type="entry name" value="Aspartate Aminotransferase, domain 1"/>
    <property type="match status" value="1"/>
</dbReference>
<comment type="caution">
    <text evidence="3">The sequence shown here is derived from an EMBL/GenBank/DDBJ whole genome shotgun (WGS) entry which is preliminary data.</text>
</comment>
<dbReference type="GeneID" id="94834980"/>
<evidence type="ECO:0000313" key="3">
    <source>
        <dbReference type="EMBL" id="OHT11811.1"/>
    </source>
</evidence>
<keyword evidence="1" id="KW-0812">Transmembrane</keyword>
<sequence length="502" mass="56648">MAKQGKNDCLSYLAFILVASFGMVASAVLFYFAEGKPKHEKPHFLSNLGDDYGYNGKLNHIVDYDLKHLNKSIYMDYTGSGLYRTSQIHDVFVQYERTLYSNPHSMSPSSVITTELIEDARDLVLKFLGTTPSEYSVIFTASATASLRLLAESFPWSKDSLYLYTRDNHNSVLGMRSWATHYGAKFKMVEAEDLEGKGNRRQTSVSTINHLFAYPLEENFAGKKYPLEWVSKFKNTDFPEKFAHGNWYTLLDAAAFLPTSPLNLKKVPADFVVVSFYKIFGFPNLGALVVRNDVIPNLRKMGFSGGSVVMATCSKDYALLQPRGCSRFEDGTVPFLSIVALHEGFKKLNELGIRNISRHTWCVTRELYMRLNSLRHENGRPVLRMYGNHLKNDPLKQGPIITLNFMNSTGGYVGYNEVMKNAAKENIHIRVGCFCNPGGCTRANGLNDDQVEEYYQKKTSCHDSIDIINGIPLGAVRISLGAYTTMEDVETFAKFVEKYFVQ</sequence>
<evidence type="ECO:0000256" key="1">
    <source>
        <dbReference type="SAM" id="Phobius"/>
    </source>
</evidence>
<evidence type="ECO:0000313" key="4">
    <source>
        <dbReference type="Proteomes" id="UP000179807"/>
    </source>
</evidence>
<dbReference type="InterPro" id="IPR015424">
    <property type="entry name" value="PyrdxlP-dep_Trfase"/>
</dbReference>
<dbReference type="EMBL" id="MLAK01000578">
    <property type="protein sequence ID" value="OHT11811.1"/>
    <property type="molecule type" value="Genomic_DNA"/>
</dbReference>
<reference evidence="3" key="1">
    <citation type="submission" date="2016-10" db="EMBL/GenBank/DDBJ databases">
        <authorList>
            <person name="Benchimol M."/>
            <person name="Almeida L.G."/>
            <person name="Vasconcelos A.T."/>
            <person name="Perreira-Neves A."/>
            <person name="Rosa I.A."/>
            <person name="Tasca T."/>
            <person name="Bogo M.R."/>
            <person name="de Souza W."/>
        </authorList>
    </citation>
    <scope>NUCLEOTIDE SEQUENCE [LARGE SCALE GENOMIC DNA]</scope>
    <source>
        <strain evidence="3">K</strain>
    </source>
</reference>
<keyword evidence="1" id="KW-1133">Transmembrane helix</keyword>
<name>A0A1J4KKQ7_9EUKA</name>
<accession>A0A1J4KKQ7</accession>
<dbReference type="Proteomes" id="UP000179807">
    <property type="component" value="Unassembled WGS sequence"/>
</dbReference>